<gene>
    <name evidence="1" type="ORF">CLORY_30090</name>
</gene>
<reference evidence="1 2" key="1">
    <citation type="submission" date="2017-03" db="EMBL/GenBank/DDBJ databases">
        <title>Genome sequence of Clostridium oryzae DSM 28571.</title>
        <authorList>
            <person name="Poehlein A."/>
            <person name="Daniel R."/>
        </authorList>
    </citation>
    <scope>NUCLEOTIDE SEQUENCE [LARGE SCALE GENOMIC DNA]</scope>
    <source>
        <strain evidence="1 2">DSM 28571</strain>
    </source>
</reference>
<dbReference type="PANTHER" id="PTHR37310">
    <property type="entry name" value="CYTOPLASMIC PROTEIN-RELATED"/>
    <property type="match status" value="1"/>
</dbReference>
<accession>A0A1V4IJW0</accession>
<keyword evidence="2" id="KW-1185">Reference proteome</keyword>
<evidence type="ECO:0000313" key="2">
    <source>
        <dbReference type="Proteomes" id="UP000190080"/>
    </source>
</evidence>
<dbReference type="Pfam" id="PF03860">
    <property type="entry name" value="Csp"/>
    <property type="match status" value="1"/>
</dbReference>
<evidence type="ECO:0008006" key="3">
    <source>
        <dbReference type="Google" id="ProtNLM"/>
    </source>
</evidence>
<dbReference type="Proteomes" id="UP000190080">
    <property type="component" value="Unassembled WGS sequence"/>
</dbReference>
<dbReference type="Gene3D" id="1.20.1270.360">
    <property type="match status" value="1"/>
</dbReference>
<protein>
    <recommendedName>
        <fullName evidence="3">Cysteine-rich protein YhjQ</fullName>
    </recommendedName>
</protein>
<organism evidence="1 2">
    <name type="scientific">Clostridium oryzae</name>
    <dbReference type="NCBI Taxonomy" id="1450648"/>
    <lineage>
        <taxon>Bacteria</taxon>
        <taxon>Bacillati</taxon>
        <taxon>Bacillota</taxon>
        <taxon>Clostridia</taxon>
        <taxon>Eubacteriales</taxon>
        <taxon>Clostridiaceae</taxon>
        <taxon>Clostridium</taxon>
    </lineage>
</organism>
<name>A0A1V4IJW0_9CLOT</name>
<dbReference type="InterPro" id="IPR044543">
    <property type="entry name" value="YHJQ-like"/>
</dbReference>
<dbReference type="EMBL" id="MZGV01000036">
    <property type="protein sequence ID" value="OPJ60035.1"/>
    <property type="molecule type" value="Genomic_DNA"/>
</dbReference>
<dbReference type="AlphaFoldDB" id="A0A1V4IJW0"/>
<dbReference type="InterPro" id="IPR005560">
    <property type="entry name" value="Csp_YhjQ"/>
</dbReference>
<dbReference type="STRING" id="1450648.CLORY_30090"/>
<dbReference type="OrthoDB" id="5396211at2"/>
<comment type="caution">
    <text evidence="1">The sequence shown here is derived from an EMBL/GenBank/DDBJ whole genome shotgun (WGS) entry which is preliminary data.</text>
</comment>
<dbReference type="CDD" id="cd08026">
    <property type="entry name" value="DUF326"/>
    <property type="match status" value="1"/>
</dbReference>
<dbReference type="PANTHER" id="PTHR37310:SF1">
    <property type="entry name" value="CYTOPLASMIC PROTEIN"/>
    <property type="match status" value="1"/>
</dbReference>
<proteinExistence type="predicted"/>
<evidence type="ECO:0000313" key="1">
    <source>
        <dbReference type="EMBL" id="OPJ60035.1"/>
    </source>
</evidence>
<dbReference type="RefSeq" id="WP_079425892.1">
    <property type="nucleotide sequence ID" value="NZ_MZGV01000036.1"/>
</dbReference>
<sequence length="123" mass="13673">MEATMNKPVDSLITGGNPMQRCIDLCGKCVQVCQECANLCLQEDDVRARMNCIKTLQDCAEICSTTFCYISRGSGNIKEICSLCATICERCATECEMFKDPHCKACADVCRQCADECKRMINM</sequence>